<comment type="subunit">
    <text evidence="4">Part of the Bam complex.</text>
</comment>
<keyword evidence="2 4" id="KW-0472">Membrane</keyword>
<keyword evidence="3 4" id="KW-0998">Cell outer membrane</keyword>
<reference evidence="6 7" key="1">
    <citation type="submission" date="2016-10" db="EMBL/GenBank/DDBJ databases">
        <authorList>
            <person name="de Groot N.N."/>
        </authorList>
    </citation>
    <scope>NUCLEOTIDE SEQUENCE [LARGE SCALE GENOMIC DNA]</scope>
    <source>
        <strain evidence="6 7">DSM 19548</strain>
    </source>
</reference>
<evidence type="ECO:0000313" key="6">
    <source>
        <dbReference type="EMBL" id="SFC06309.1"/>
    </source>
</evidence>
<evidence type="ECO:0000256" key="2">
    <source>
        <dbReference type="ARBA" id="ARBA00023136"/>
    </source>
</evidence>
<evidence type="ECO:0000256" key="4">
    <source>
        <dbReference type="HAMAP-Rule" id="MF_00922"/>
    </source>
</evidence>
<dbReference type="NCBIfam" id="TIGR03302">
    <property type="entry name" value="OM_YfiO"/>
    <property type="match status" value="1"/>
</dbReference>
<name>A0A1I1G387_9RHOB</name>
<comment type="subcellular location">
    <subcellularLocation>
        <location evidence="4">Cell outer membrane</location>
    </subcellularLocation>
</comment>
<dbReference type="OrthoDB" id="9804044at2"/>
<evidence type="ECO:0000259" key="5">
    <source>
        <dbReference type="Pfam" id="PF13525"/>
    </source>
</evidence>
<dbReference type="AlphaFoldDB" id="A0A1I1G387"/>
<dbReference type="InterPro" id="IPR017689">
    <property type="entry name" value="BamD"/>
</dbReference>
<comment type="function">
    <text evidence="4">Part of the outer membrane protein assembly complex, which is involved in assembly and insertion of beta-barrel proteins into the outer membrane.</text>
</comment>
<dbReference type="STRING" id="441112.SAMN04488094_102409"/>
<organism evidence="6 7">
    <name type="scientific">Tropicimonas isoalkanivorans</name>
    <dbReference type="NCBI Taxonomy" id="441112"/>
    <lineage>
        <taxon>Bacteria</taxon>
        <taxon>Pseudomonadati</taxon>
        <taxon>Pseudomonadota</taxon>
        <taxon>Alphaproteobacteria</taxon>
        <taxon>Rhodobacterales</taxon>
        <taxon>Roseobacteraceae</taxon>
        <taxon>Tropicimonas</taxon>
    </lineage>
</organism>
<dbReference type="GO" id="GO:0051205">
    <property type="term" value="P:protein insertion into membrane"/>
    <property type="evidence" value="ECO:0007669"/>
    <property type="project" value="UniProtKB-UniRule"/>
</dbReference>
<dbReference type="RefSeq" id="WP_093359760.1">
    <property type="nucleotide sequence ID" value="NZ_FOLG01000002.1"/>
</dbReference>
<dbReference type="SUPFAM" id="SSF48452">
    <property type="entry name" value="TPR-like"/>
    <property type="match status" value="2"/>
</dbReference>
<dbReference type="HAMAP" id="MF_00922">
    <property type="entry name" value="OM_assembly_BamD"/>
    <property type="match status" value="1"/>
</dbReference>
<keyword evidence="7" id="KW-1185">Reference proteome</keyword>
<comment type="similarity">
    <text evidence="4">Belongs to the BamD family.</text>
</comment>
<dbReference type="EMBL" id="FOLG01000002">
    <property type="protein sequence ID" value="SFC06309.1"/>
    <property type="molecule type" value="Genomic_DNA"/>
</dbReference>
<dbReference type="InterPro" id="IPR011990">
    <property type="entry name" value="TPR-like_helical_dom_sf"/>
</dbReference>
<keyword evidence="1 4" id="KW-0732">Signal</keyword>
<dbReference type="GO" id="GO:0009279">
    <property type="term" value="C:cell outer membrane"/>
    <property type="evidence" value="ECO:0007669"/>
    <property type="project" value="UniProtKB-SubCell"/>
</dbReference>
<dbReference type="GO" id="GO:0043165">
    <property type="term" value="P:Gram-negative-bacterium-type cell outer membrane assembly"/>
    <property type="evidence" value="ECO:0007669"/>
    <property type="project" value="UniProtKB-UniRule"/>
</dbReference>
<dbReference type="Pfam" id="PF13525">
    <property type="entry name" value="YfiO"/>
    <property type="match status" value="1"/>
</dbReference>
<evidence type="ECO:0000256" key="1">
    <source>
        <dbReference type="ARBA" id="ARBA00022729"/>
    </source>
</evidence>
<sequence length="283" mass="32139" precursor="true">MASGSMTFRLLGALAVVATLAACGDRPGLGASRGVPLENFTAEEIYKRAEYDLNNGDADDAAQLFGEIERLYPYSEWAKRALIMQAYSYHTDRDYENSRSSAQRYIDFYPADEDAAYAQYLLALSYYDQIDEVGRDQGLTFQALQSLRDVIELYPDSEYARSAMLKFDLAFDHLAAKEMEIGRYYLKRQHYSAAINRFRVVVEDFQTTTHTAEALHRLVEAYLSLGLVDEAQTAGAILAYNFRSTTWYQDSYTLLVARGLQAQAKGDSWLNQVYRQMVAGQWL</sequence>
<accession>A0A1I1G387</accession>
<dbReference type="CDD" id="cd15830">
    <property type="entry name" value="BamD"/>
    <property type="match status" value="1"/>
</dbReference>
<proteinExistence type="inferred from homology"/>
<feature type="chain" id="PRO_5011800649" description="Outer membrane protein assembly factor BamD" evidence="4">
    <location>
        <begin position="22"/>
        <end position="283"/>
    </location>
</feature>
<gene>
    <name evidence="4" type="primary">bamD</name>
    <name evidence="6" type="ORF">SAMN04488094_102409</name>
</gene>
<dbReference type="PANTHER" id="PTHR37423">
    <property type="entry name" value="SOLUBLE LYTIC MUREIN TRANSGLYCOSYLASE-RELATED"/>
    <property type="match status" value="1"/>
</dbReference>
<dbReference type="Gene3D" id="1.25.40.10">
    <property type="entry name" value="Tetratricopeptide repeat domain"/>
    <property type="match status" value="1"/>
</dbReference>
<feature type="domain" description="Outer membrane lipoprotein BamD-like" evidence="5">
    <location>
        <begin position="41"/>
        <end position="234"/>
    </location>
</feature>
<evidence type="ECO:0000313" key="7">
    <source>
        <dbReference type="Proteomes" id="UP000198728"/>
    </source>
</evidence>
<dbReference type="Proteomes" id="UP000198728">
    <property type="component" value="Unassembled WGS sequence"/>
</dbReference>
<dbReference type="PANTHER" id="PTHR37423:SF6">
    <property type="entry name" value="CELL DIVISION COORDINATOR CPOB"/>
    <property type="match status" value="1"/>
</dbReference>
<evidence type="ECO:0000256" key="3">
    <source>
        <dbReference type="ARBA" id="ARBA00023237"/>
    </source>
</evidence>
<dbReference type="InterPro" id="IPR039565">
    <property type="entry name" value="BamD-like"/>
</dbReference>
<protein>
    <recommendedName>
        <fullName evidence="4">Outer membrane protein assembly factor BamD</fullName>
    </recommendedName>
</protein>
<feature type="signal peptide" evidence="4">
    <location>
        <begin position="1"/>
        <end position="21"/>
    </location>
</feature>